<dbReference type="RefSeq" id="WP_092103632.1">
    <property type="nucleotide sequence ID" value="NZ_FOOT01000005.1"/>
</dbReference>
<dbReference type="AlphaFoldDB" id="A0A1I2X1H6"/>
<dbReference type="InterPro" id="IPR052894">
    <property type="entry name" value="AsmA-related"/>
</dbReference>
<dbReference type="PANTHER" id="PTHR30441">
    <property type="entry name" value="DUF748 DOMAIN-CONTAINING PROTEIN"/>
    <property type="match status" value="1"/>
</dbReference>
<dbReference type="InterPro" id="IPR007844">
    <property type="entry name" value="AsmA"/>
</dbReference>
<organism evidence="2 3">
    <name type="scientific">Pontibacter chinhatensis</name>
    <dbReference type="NCBI Taxonomy" id="1436961"/>
    <lineage>
        <taxon>Bacteria</taxon>
        <taxon>Pseudomonadati</taxon>
        <taxon>Bacteroidota</taxon>
        <taxon>Cytophagia</taxon>
        <taxon>Cytophagales</taxon>
        <taxon>Hymenobacteraceae</taxon>
        <taxon>Pontibacter</taxon>
    </lineage>
</organism>
<dbReference type="GO" id="GO:0005886">
    <property type="term" value="C:plasma membrane"/>
    <property type="evidence" value="ECO:0007669"/>
    <property type="project" value="TreeGrafter"/>
</dbReference>
<proteinExistence type="predicted"/>
<gene>
    <name evidence="2" type="ORF">SAMN05421739_105326</name>
</gene>
<dbReference type="EMBL" id="FOOT01000005">
    <property type="protein sequence ID" value="SFH07292.1"/>
    <property type="molecule type" value="Genomic_DNA"/>
</dbReference>
<dbReference type="Pfam" id="PF05170">
    <property type="entry name" value="AsmA"/>
    <property type="match status" value="1"/>
</dbReference>
<reference evidence="3" key="1">
    <citation type="submission" date="2016-10" db="EMBL/GenBank/DDBJ databases">
        <authorList>
            <person name="Varghese N."/>
            <person name="Submissions S."/>
        </authorList>
    </citation>
    <scope>NUCLEOTIDE SEQUENCE [LARGE SCALE GENOMIC DNA]</scope>
    <source>
        <strain evidence="3">LP51</strain>
    </source>
</reference>
<keyword evidence="3" id="KW-1185">Reference proteome</keyword>
<dbReference type="PANTHER" id="PTHR30441:SF8">
    <property type="entry name" value="DUF748 DOMAIN-CONTAINING PROTEIN"/>
    <property type="match status" value="1"/>
</dbReference>
<accession>A0A1I2X1H6</accession>
<name>A0A1I2X1H6_9BACT</name>
<evidence type="ECO:0000259" key="1">
    <source>
        <dbReference type="Pfam" id="PF05170"/>
    </source>
</evidence>
<feature type="domain" description="AsmA" evidence="1">
    <location>
        <begin position="10"/>
        <end position="164"/>
    </location>
</feature>
<evidence type="ECO:0000313" key="3">
    <source>
        <dbReference type="Proteomes" id="UP000198724"/>
    </source>
</evidence>
<protein>
    <submittedName>
        <fullName evidence="2">AsmA family protein</fullName>
    </submittedName>
</protein>
<evidence type="ECO:0000313" key="2">
    <source>
        <dbReference type="EMBL" id="SFH07292.1"/>
    </source>
</evidence>
<dbReference type="GO" id="GO:0090313">
    <property type="term" value="P:regulation of protein targeting to membrane"/>
    <property type="evidence" value="ECO:0007669"/>
    <property type="project" value="TreeGrafter"/>
</dbReference>
<dbReference type="STRING" id="1436961.SAMN05421739_105326"/>
<dbReference type="OrthoDB" id="843080at2"/>
<dbReference type="Proteomes" id="UP000198724">
    <property type="component" value="Unassembled WGS sequence"/>
</dbReference>
<sequence length="1057" mass="118280">MRWHPFVNFFLLILGLIVVSVLAALLLLPPLYEGKAHAFLKAKIASETGLALSPFQTEISSWKNFPSMTVSLHNIALVDTAHAEHLEVLAAKHVEVLLPMLQLPYSGIRVSEVYLDGVSFHQRVDSAGNKISLSFSKKNKENADPDELSLRIRKVVIRNAKVLSENFFKQSAFSLRLLHADLAAEVKDGLLEIQGKLQGRINHISSKELHLFRDNEFTADASYTFDLRKKQGMIQDSRAILNGNEVLISGTHQKAASGLGSDLDLHFKGTQPFFFLLNQMAEVRSIPLLKQVESDGRVKLHYHIAGRSGPKQRPRNRLYFDLEDGRLHWPTTRFTLSHIQMAGQLDNGPQHTPESSSFTLHRLSASTGKDSLQLKAEITNFTKPYIDAQLSGSYTLDSLAEVLPPDYVSLPRGTLAGNVAIKGNLHASKDRQQAQDLKWQGVIRLHEVGFQPAKLTVPCTEVNGEARLAGNELRLHQMRGKLGGEPFRVEGSVKDAMNYLLGQHNTVSVDGAVMLQQVKTDWIKLKQEGRGGSPRAAIAAAEENSTTILPAFLRVNVRLACQQLDLQKTSVENMRARLRSNGRRLTLSNIGLTTQGVAVTGNVSVPNDNRQLYAADLQLSARLDSLDLTSMEQVNSLANSAGSKKTAVSKDKGLEYILPLQKAQINLHVSRINLPGAEDLEDLSVQLNKNKGHVMMRDMRFRTSKGGAASAYGGFYLVNSKPVRPYLDVTMQYGFLDLQAFMQNMAALKTLLPPDEPEPDTPPTANEKEALRKKVYDLGLHVKAQELKYEYLSGTNLAVDVRMNREQAQLDELYLNAFGGTIYSRGVMYLNEPTDTIPVRLKAQVQDIDLEQLFAFAEQMELDVLSSQNIKGTANCYVTVFTKLDQTFTPGFDQTVAYSRATFHDMELIDVKPIQEALGFMRKERTGHLFFEDVDADFVLYKNKFVAPGFSLNNNLSAFDLRGSYTMKGAANLSLDVNVFDILFGNNERRIEKIQEDSLSLNNNQSKQHLLLVREEEKYKVKLSNRKEREDISLVLRNEFLDVLRQYQIDTAFSEIK</sequence>